<accession>A0A9W8CID5</accession>
<feature type="region of interest" description="Disordered" evidence="1">
    <location>
        <begin position="25"/>
        <end position="155"/>
    </location>
</feature>
<evidence type="ECO:0000256" key="1">
    <source>
        <dbReference type="SAM" id="MobiDB-lite"/>
    </source>
</evidence>
<dbReference type="Proteomes" id="UP001145021">
    <property type="component" value="Unassembled WGS sequence"/>
</dbReference>
<reference evidence="4" key="1">
    <citation type="submission" date="2022-07" db="EMBL/GenBank/DDBJ databases">
        <title>Phylogenomic reconstructions and comparative analyses of Kickxellomycotina fungi.</title>
        <authorList>
            <person name="Reynolds N.K."/>
            <person name="Stajich J.E."/>
            <person name="Barry K."/>
            <person name="Grigoriev I.V."/>
            <person name="Crous P."/>
            <person name="Smith M.E."/>
        </authorList>
    </citation>
    <scope>NUCLEOTIDE SEQUENCE</scope>
    <source>
        <strain evidence="4">NBRC 105413</strain>
    </source>
</reference>
<comment type="caution">
    <text evidence="4">The sequence shown here is derived from an EMBL/GenBank/DDBJ whole genome shotgun (WGS) entry which is preliminary data.</text>
</comment>
<proteinExistence type="predicted"/>
<feature type="transmembrane region" description="Helical" evidence="2">
    <location>
        <begin position="221"/>
        <end position="242"/>
    </location>
</feature>
<feature type="compositionally biased region" description="Pro residues" evidence="1">
    <location>
        <begin position="67"/>
        <end position="116"/>
    </location>
</feature>
<name>A0A9W8CID5_9FUNG</name>
<feature type="compositionally biased region" description="Low complexity" evidence="1">
    <location>
        <begin position="187"/>
        <end position="204"/>
    </location>
</feature>
<feature type="signal peptide" evidence="3">
    <location>
        <begin position="1"/>
        <end position="23"/>
    </location>
</feature>
<keyword evidence="2" id="KW-0472">Membrane</keyword>
<feature type="region of interest" description="Disordered" evidence="1">
    <location>
        <begin position="170"/>
        <end position="211"/>
    </location>
</feature>
<dbReference type="AlphaFoldDB" id="A0A9W8CID5"/>
<organism evidence="4 5">
    <name type="scientific">Coemansia asiatica</name>
    <dbReference type="NCBI Taxonomy" id="1052880"/>
    <lineage>
        <taxon>Eukaryota</taxon>
        <taxon>Fungi</taxon>
        <taxon>Fungi incertae sedis</taxon>
        <taxon>Zoopagomycota</taxon>
        <taxon>Kickxellomycotina</taxon>
        <taxon>Kickxellomycetes</taxon>
        <taxon>Kickxellales</taxon>
        <taxon>Kickxellaceae</taxon>
        <taxon>Coemansia</taxon>
    </lineage>
</organism>
<protein>
    <recommendedName>
        <fullName evidence="6">Mid2 domain-containing protein</fullName>
    </recommendedName>
</protein>
<keyword evidence="3" id="KW-0732">Signal</keyword>
<keyword evidence="2" id="KW-1133">Transmembrane helix</keyword>
<sequence length="353" mass="35559">MRVCRLVCLSTAALLATVAVANAQDVPGEPTGITTSGPAVPGETPTTDVVPPTGAVDPGVTSQEPPVTSPEVPPVTSPEVPPVTSPEVPPVTSPEVPPVTSPEVPPVTSPEVPTTPDPGAVTPDTPVQPSPDPAASPSLSEPLSSSSVDSAVSGASAPTDSAILASETPLTGAEAAPSDNTATLSGKPSNTNKTSSPSSTSTTNAEEGNNMKSGKSISGGAIAGIVIAVVAAFALLLGYLFWRRRQQRKAYLESSVDYNEFPEYDPTSMSDPHISQSATHDPAAAGFYGEKSGQFDHHIPADDHLGGPGHVNVDLGPGAGVAGMGPGAANSGASVFDISPHHHHDAISPRHMD</sequence>
<dbReference type="CDD" id="cd12841">
    <property type="entry name" value="TM_EphA1"/>
    <property type="match status" value="1"/>
</dbReference>
<feature type="region of interest" description="Disordered" evidence="1">
    <location>
        <begin position="332"/>
        <end position="353"/>
    </location>
</feature>
<keyword evidence="5" id="KW-1185">Reference proteome</keyword>
<evidence type="ECO:0008006" key="6">
    <source>
        <dbReference type="Google" id="ProtNLM"/>
    </source>
</evidence>
<evidence type="ECO:0000256" key="3">
    <source>
        <dbReference type="SAM" id="SignalP"/>
    </source>
</evidence>
<feature type="chain" id="PRO_5040887406" description="Mid2 domain-containing protein" evidence="3">
    <location>
        <begin position="24"/>
        <end position="353"/>
    </location>
</feature>
<evidence type="ECO:0000313" key="5">
    <source>
        <dbReference type="Proteomes" id="UP001145021"/>
    </source>
</evidence>
<gene>
    <name evidence="4" type="ORF">LPJ64_005207</name>
</gene>
<evidence type="ECO:0000256" key="2">
    <source>
        <dbReference type="SAM" id="Phobius"/>
    </source>
</evidence>
<dbReference type="EMBL" id="JANBOH010000311">
    <property type="protein sequence ID" value="KAJ1642981.1"/>
    <property type="molecule type" value="Genomic_DNA"/>
</dbReference>
<keyword evidence="2" id="KW-0812">Transmembrane</keyword>
<feature type="compositionally biased region" description="Low complexity" evidence="1">
    <location>
        <begin position="135"/>
        <end position="155"/>
    </location>
</feature>
<evidence type="ECO:0000313" key="4">
    <source>
        <dbReference type="EMBL" id="KAJ1642981.1"/>
    </source>
</evidence>